<dbReference type="AlphaFoldDB" id="E0SFQ9"/>
<reference evidence="1 2" key="1">
    <citation type="journal article" date="2011" name="J. Bacteriol.">
        <title>Genome sequence of the plant-pathogenic bacterium Dickeya dadantii 3937.</title>
        <authorList>
            <person name="Glasner J.D."/>
            <person name="Yang C.H."/>
            <person name="Reverchon S."/>
            <person name="Hugouvieux-Cotte-Pattat N."/>
            <person name="Condemine G."/>
            <person name="Bohin J.P."/>
            <person name="Van Gijsegem F."/>
            <person name="Yang S."/>
            <person name="Franza T."/>
            <person name="Expert D."/>
            <person name="Plunkett G. III"/>
            <person name="San Francisco M.J."/>
            <person name="Charkowski A.O."/>
            <person name="Py B."/>
            <person name="Bell K."/>
            <person name="Rauscher L."/>
            <person name="Rodriguez-Palenzuela P."/>
            <person name="Toussaint A."/>
            <person name="Holeva M.C."/>
            <person name="He S.Y."/>
            <person name="Douet V."/>
            <person name="Boccara M."/>
            <person name="Blanco C."/>
            <person name="Toth I."/>
            <person name="Anderson B.D."/>
            <person name="Biehl B.S."/>
            <person name="Mau B."/>
            <person name="Flynn S.M."/>
            <person name="Barras F."/>
            <person name="Lindeberg M."/>
            <person name="Birch P.R."/>
            <person name="Tsuyumu S."/>
            <person name="Shi X."/>
            <person name="Hibbing M."/>
            <person name="Yap M.N."/>
            <person name="Carpentier M."/>
            <person name="Dassa E."/>
            <person name="Umehara M."/>
            <person name="Kim J.F."/>
            <person name="Rusch M."/>
            <person name="Soni P."/>
            <person name="Mayhew G.F."/>
            <person name="Fouts D.E."/>
            <person name="Gill S.R."/>
            <person name="Blattner F.R."/>
            <person name="Keen N.T."/>
            <person name="Perna N.T."/>
        </authorList>
    </citation>
    <scope>NUCLEOTIDE SEQUENCE [LARGE SCALE GENOMIC DNA]</scope>
    <source>
        <strain evidence="1 2">3937</strain>
    </source>
</reference>
<evidence type="ECO:0000313" key="2">
    <source>
        <dbReference type="Proteomes" id="UP000006859"/>
    </source>
</evidence>
<dbReference type="eggNOG" id="ENOG5032RM4">
    <property type="taxonomic scope" value="Bacteria"/>
</dbReference>
<keyword evidence="2" id="KW-1185">Reference proteome</keyword>
<sequence length="199" mass="21792">MRLLSIRLKTRRIDAHQRASTAGSLQICANSCLSGADCASYTGCTFYKDIRLMTASRHHPLSLRHLRYKSGWGWMLALCWLLLNAQLAVAGHRCDLAVTVAPVSIQHDAHRMQPDAVMPDMPAAQGIQTTADVSPLCEKHCQPDTASQDLPSLSLLALPASSELLPVQPPEPVATGSNRWFTPPVAGPPAEIRFCRFRE</sequence>
<dbReference type="Proteomes" id="UP000006859">
    <property type="component" value="Chromosome"/>
</dbReference>
<dbReference type="HOGENOM" id="CLU_130846_0_0_6"/>
<accession>E0SFQ9</accession>
<organism evidence="1 2">
    <name type="scientific">Dickeya dadantii (strain 3937)</name>
    <name type="common">Erwinia chrysanthemi (strain 3937)</name>
    <dbReference type="NCBI Taxonomy" id="198628"/>
    <lineage>
        <taxon>Bacteria</taxon>
        <taxon>Pseudomonadati</taxon>
        <taxon>Pseudomonadota</taxon>
        <taxon>Gammaproteobacteria</taxon>
        <taxon>Enterobacterales</taxon>
        <taxon>Pectobacteriaceae</taxon>
        <taxon>Dickeya</taxon>
    </lineage>
</organism>
<dbReference type="KEGG" id="ddd:Dda3937_03994"/>
<dbReference type="EMBL" id="CP002038">
    <property type="protein sequence ID" value="ADM97582.1"/>
    <property type="molecule type" value="Genomic_DNA"/>
</dbReference>
<name>E0SFQ9_DICD3</name>
<evidence type="ECO:0000313" key="1">
    <source>
        <dbReference type="EMBL" id="ADM97582.1"/>
    </source>
</evidence>
<proteinExistence type="predicted"/>
<gene>
    <name evidence="1" type="ordered locus">Dda3937_03994</name>
</gene>
<protein>
    <submittedName>
        <fullName evidence="1">Uncharacterized protein</fullName>
    </submittedName>
</protein>
<dbReference type="STRING" id="198628.Dda3937_03994"/>